<dbReference type="InterPro" id="IPR006311">
    <property type="entry name" value="TAT_signal"/>
</dbReference>
<evidence type="ECO:0008006" key="5">
    <source>
        <dbReference type="Google" id="ProtNLM"/>
    </source>
</evidence>
<feature type="domain" description="Non-reducing end beta-L-arabinofuranosidase-like GH127 catalytic" evidence="1">
    <location>
        <begin position="67"/>
        <end position="435"/>
    </location>
</feature>
<dbReference type="EMBL" id="SMCS01000001">
    <property type="protein sequence ID" value="TCV97652.1"/>
    <property type="molecule type" value="Genomic_DNA"/>
</dbReference>
<dbReference type="AlphaFoldDB" id="A0A4R3YYL9"/>
<dbReference type="PROSITE" id="PS51318">
    <property type="entry name" value="TAT"/>
    <property type="match status" value="1"/>
</dbReference>
<dbReference type="PANTHER" id="PTHR31151">
    <property type="entry name" value="PROLINE-TRNA LIGASE (DUF1680)"/>
    <property type="match status" value="1"/>
</dbReference>
<dbReference type="InterPro" id="IPR049046">
    <property type="entry name" value="Beta-AFase-like_GH127_middle"/>
</dbReference>
<dbReference type="GO" id="GO:0005975">
    <property type="term" value="P:carbohydrate metabolic process"/>
    <property type="evidence" value="ECO:0007669"/>
    <property type="project" value="InterPro"/>
</dbReference>
<feature type="domain" description="Non-reducing end beta-L-arabinofuranosidase-like GH127 middle" evidence="2">
    <location>
        <begin position="446"/>
        <end position="540"/>
    </location>
</feature>
<reference evidence="3 4" key="1">
    <citation type="submission" date="2019-03" db="EMBL/GenBank/DDBJ databases">
        <title>Above-ground endophytic microbial communities from plants in different locations in the United States.</title>
        <authorList>
            <person name="Frank C."/>
        </authorList>
    </citation>
    <scope>NUCLEOTIDE SEQUENCE [LARGE SCALE GENOMIC DNA]</scope>
    <source>
        <strain evidence="3 4">LP_13_YM</strain>
    </source>
</reference>
<dbReference type="Pfam" id="PF07944">
    <property type="entry name" value="Beta-AFase-like_GH127_cat"/>
    <property type="match status" value="1"/>
</dbReference>
<sequence>MQQSVDYRRRFLKSAATALVSAITVPRAFGFGPDTAEPATAPGDAALGKGSREQPVRRMQPFALNRVRLLDSDFSHAAAINQRYLHRLPVDRLAHSFRVQAGIASSASPLGGWEKPDCELRGHFSGGHYLSAAALAYASLGDELLKTRGDQLVAALAACQQPNGYLSAFPESFFDRLGSGQKVWAPFYTVHKILAGMLDMYLHTGNQQALKAAIGIGNWTVRWLNGFSDNEIAHVLKTEYGGMNDALYELYAITGNARYLDAAHRFDQVSLFDPLAGHRDELQGLHSNTQIPKIIGAARRYELTGEPRYRRIAEFFWETVTENRSYATGGSSNDEFWKTGPGDLKGQLGLYSAECCVAYNLLKLSRHLYAWNGDPRIFDYYERTLYNARLGTQDDDGMKLYYYPLQPGAAKFYNTPTDSFWCCTGSGAEEFARFNDSIYFHDGQELYVNLFIPSELDWTERQLTLRQETVFPREPRTRLSLKLTAPTRLTLNLRIPSWIGPNAHVRVNGEMLDVFASPGSYLSLQREWRDGDRIELDLPMRLYSEALPGDDTQRAMLYGPLVLAARLGNQGLTRAMQYGAYDAGPKPEPKAQPTPRIAATTTQDNRWMQVQSSDALRFEATTHQGRLAVVPLNQIKGERYAVYWQTDQDAVTTGNG</sequence>
<name>A0A4R3YYL9_9GAMM</name>
<accession>A0A4R3YYL9</accession>
<keyword evidence="4" id="KW-1185">Reference proteome</keyword>
<evidence type="ECO:0000259" key="2">
    <source>
        <dbReference type="Pfam" id="PF20736"/>
    </source>
</evidence>
<evidence type="ECO:0000313" key="4">
    <source>
        <dbReference type="Proteomes" id="UP000295645"/>
    </source>
</evidence>
<protein>
    <recommendedName>
        <fullName evidence="5">DUF1680 family protein</fullName>
    </recommendedName>
</protein>
<dbReference type="InterPro" id="IPR008928">
    <property type="entry name" value="6-hairpin_glycosidase_sf"/>
</dbReference>
<gene>
    <name evidence="3" type="ORF">EC912_101669</name>
</gene>
<evidence type="ECO:0000259" key="1">
    <source>
        <dbReference type="Pfam" id="PF07944"/>
    </source>
</evidence>
<evidence type="ECO:0000313" key="3">
    <source>
        <dbReference type="EMBL" id="TCV97652.1"/>
    </source>
</evidence>
<dbReference type="PANTHER" id="PTHR31151:SF0">
    <property type="entry name" value="PROLINE-TRNA LIGASE (DUF1680)"/>
    <property type="match status" value="1"/>
</dbReference>
<dbReference type="InterPro" id="IPR012878">
    <property type="entry name" value="Beta-AFase-like_GH127_cat"/>
</dbReference>
<comment type="caution">
    <text evidence="3">The sequence shown here is derived from an EMBL/GenBank/DDBJ whole genome shotgun (WGS) entry which is preliminary data.</text>
</comment>
<proteinExistence type="predicted"/>
<dbReference type="Proteomes" id="UP000295645">
    <property type="component" value="Unassembled WGS sequence"/>
</dbReference>
<dbReference type="Pfam" id="PF20736">
    <property type="entry name" value="Glyco_hydro127M"/>
    <property type="match status" value="1"/>
</dbReference>
<dbReference type="SUPFAM" id="SSF48208">
    <property type="entry name" value="Six-hairpin glycosidases"/>
    <property type="match status" value="1"/>
</dbReference>
<organism evidence="3 4">
    <name type="scientific">Luteibacter rhizovicinus</name>
    <dbReference type="NCBI Taxonomy" id="242606"/>
    <lineage>
        <taxon>Bacteria</taxon>
        <taxon>Pseudomonadati</taxon>
        <taxon>Pseudomonadota</taxon>
        <taxon>Gammaproteobacteria</taxon>
        <taxon>Lysobacterales</taxon>
        <taxon>Rhodanobacteraceae</taxon>
        <taxon>Luteibacter</taxon>
    </lineage>
</organism>